<keyword evidence="1" id="KW-1133">Transmembrane helix</keyword>
<accession>A0AA36DSS8</accession>
<evidence type="ECO:0000313" key="3">
    <source>
        <dbReference type="Proteomes" id="UP001176961"/>
    </source>
</evidence>
<reference evidence="2" key="1">
    <citation type="submission" date="2023-07" db="EMBL/GenBank/DDBJ databases">
        <authorList>
            <consortium name="CYATHOMIX"/>
        </authorList>
    </citation>
    <scope>NUCLEOTIDE SEQUENCE</scope>
    <source>
        <strain evidence="2">N/A</strain>
    </source>
</reference>
<dbReference type="AlphaFoldDB" id="A0AA36DSS8"/>
<comment type="caution">
    <text evidence="2">The sequence shown here is derived from an EMBL/GenBank/DDBJ whole genome shotgun (WGS) entry which is preliminary data.</text>
</comment>
<proteinExistence type="predicted"/>
<gene>
    <name evidence="2" type="ORF">CYNAS_LOCUS5141</name>
</gene>
<keyword evidence="1" id="KW-0472">Membrane</keyword>
<evidence type="ECO:0000256" key="1">
    <source>
        <dbReference type="SAM" id="Phobius"/>
    </source>
</evidence>
<feature type="transmembrane region" description="Helical" evidence="1">
    <location>
        <begin position="30"/>
        <end position="54"/>
    </location>
</feature>
<name>A0AA36DSS8_CYLNA</name>
<keyword evidence="3" id="KW-1185">Reference proteome</keyword>
<evidence type="ECO:0000313" key="2">
    <source>
        <dbReference type="EMBL" id="CAJ0593158.1"/>
    </source>
</evidence>
<protein>
    <submittedName>
        <fullName evidence="2">Uncharacterized protein</fullName>
    </submittedName>
</protein>
<dbReference type="Proteomes" id="UP001176961">
    <property type="component" value="Unassembled WGS sequence"/>
</dbReference>
<sequence length="56" mass="6002">MTEIELPDAPEEQRSAIGKAVDRLRSLNKIVLIVIAVVTAALLGLAIAAVVFLMEE</sequence>
<keyword evidence="1" id="KW-0812">Transmembrane</keyword>
<organism evidence="2 3">
    <name type="scientific">Cylicocyclus nassatus</name>
    <name type="common">Nematode worm</name>
    <dbReference type="NCBI Taxonomy" id="53992"/>
    <lineage>
        <taxon>Eukaryota</taxon>
        <taxon>Metazoa</taxon>
        <taxon>Ecdysozoa</taxon>
        <taxon>Nematoda</taxon>
        <taxon>Chromadorea</taxon>
        <taxon>Rhabditida</taxon>
        <taxon>Rhabditina</taxon>
        <taxon>Rhabditomorpha</taxon>
        <taxon>Strongyloidea</taxon>
        <taxon>Strongylidae</taxon>
        <taxon>Cylicocyclus</taxon>
    </lineage>
</organism>
<dbReference type="EMBL" id="CATQJL010000112">
    <property type="protein sequence ID" value="CAJ0593158.1"/>
    <property type="molecule type" value="Genomic_DNA"/>
</dbReference>